<accession>A0A915PKK4</accession>
<keyword evidence="1" id="KW-1185">Reference proteome</keyword>
<dbReference type="WBParaSite" id="sdigi.contig15.g1483.t1">
    <property type="protein sequence ID" value="sdigi.contig15.g1483.t1"/>
    <property type="gene ID" value="sdigi.contig15.g1483"/>
</dbReference>
<organism evidence="1 2">
    <name type="scientific">Setaria digitata</name>
    <dbReference type="NCBI Taxonomy" id="48799"/>
    <lineage>
        <taxon>Eukaryota</taxon>
        <taxon>Metazoa</taxon>
        <taxon>Ecdysozoa</taxon>
        <taxon>Nematoda</taxon>
        <taxon>Chromadorea</taxon>
        <taxon>Rhabditida</taxon>
        <taxon>Spirurina</taxon>
        <taxon>Spiruromorpha</taxon>
        <taxon>Filarioidea</taxon>
        <taxon>Setariidae</taxon>
        <taxon>Setaria</taxon>
    </lineage>
</organism>
<sequence>MEKNSWIDNFFSRLVASEFEQRSISSQEIPHLRLGTCLDKNLDGIDPEYRSEGGGIKINYIDGKQNTMKSGK</sequence>
<evidence type="ECO:0000313" key="1">
    <source>
        <dbReference type="Proteomes" id="UP000887581"/>
    </source>
</evidence>
<reference evidence="2" key="1">
    <citation type="submission" date="2022-11" db="UniProtKB">
        <authorList>
            <consortium name="WormBaseParasite"/>
        </authorList>
    </citation>
    <scope>IDENTIFICATION</scope>
</reference>
<dbReference type="AlphaFoldDB" id="A0A915PKK4"/>
<proteinExistence type="predicted"/>
<protein>
    <submittedName>
        <fullName evidence="2">Uncharacterized protein</fullName>
    </submittedName>
</protein>
<dbReference type="Proteomes" id="UP000887581">
    <property type="component" value="Unplaced"/>
</dbReference>
<name>A0A915PKK4_9BILA</name>
<evidence type="ECO:0000313" key="2">
    <source>
        <dbReference type="WBParaSite" id="sdigi.contig15.g1483.t1"/>
    </source>
</evidence>